<keyword evidence="2" id="KW-1185">Reference proteome</keyword>
<sequence length="50" mass="5648">AARFKEKGNEFYGKREYKAAIQEYTRGLALDSGNAVLYSNRAACYLALKK</sequence>
<evidence type="ECO:0000313" key="1">
    <source>
        <dbReference type="EMBL" id="KAI0039670.1"/>
    </source>
</evidence>
<reference evidence="1" key="1">
    <citation type="submission" date="2021-02" db="EMBL/GenBank/DDBJ databases">
        <authorList>
            <consortium name="DOE Joint Genome Institute"/>
            <person name="Ahrendt S."/>
            <person name="Looney B.P."/>
            <person name="Miyauchi S."/>
            <person name="Morin E."/>
            <person name="Drula E."/>
            <person name="Courty P.E."/>
            <person name="Chicoki N."/>
            <person name="Fauchery L."/>
            <person name="Kohler A."/>
            <person name="Kuo A."/>
            <person name="Labutti K."/>
            <person name="Pangilinan J."/>
            <person name="Lipzen A."/>
            <person name="Riley R."/>
            <person name="Andreopoulos W."/>
            <person name="He G."/>
            <person name="Johnson J."/>
            <person name="Barry K.W."/>
            <person name="Grigoriev I.V."/>
            <person name="Nagy L."/>
            <person name="Hibbett D."/>
            <person name="Henrissat B."/>
            <person name="Matheny P.B."/>
            <person name="Labbe J."/>
            <person name="Martin F."/>
        </authorList>
    </citation>
    <scope>NUCLEOTIDE SEQUENCE</scope>
    <source>
        <strain evidence="1">FP105234-sp</strain>
    </source>
</reference>
<protein>
    <submittedName>
        <fullName evidence="1">Uncharacterized protein</fullName>
    </submittedName>
</protein>
<comment type="caution">
    <text evidence="1">The sequence shown here is derived from an EMBL/GenBank/DDBJ whole genome shotgun (WGS) entry which is preliminary data.</text>
</comment>
<feature type="non-terminal residue" evidence="1">
    <location>
        <position position="50"/>
    </location>
</feature>
<evidence type="ECO:0000313" key="2">
    <source>
        <dbReference type="Proteomes" id="UP000814033"/>
    </source>
</evidence>
<name>A0ACB8R6D2_9AGAM</name>
<dbReference type="Proteomes" id="UP000814033">
    <property type="component" value="Unassembled WGS sequence"/>
</dbReference>
<reference evidence="1" key="2">
    <citation type="journal article" date="2022" name="New Phytol.">
        <title>Evolutionary transition to the ectomycorrhizal habit in the genomes of a hyperdiverse lineage of mushroom-forming fungi.</title>
        <authorList>
            <person name="Looney B."/>
            <person name="Miyauchi S."/>
            <person name="Morin E."/>
            <person name="Drula E."/>
            <person name="Courty P.E."/>
            <person name="Kohler A."/>
            <person name="Kuo A."/>
            <person name="LaButti K."/>
            <person name="Pangilinan J."/>
            <person name="Lipzen A."/>
            <person name="Riley R."/>
            <person name="Andreopoulos W."/>
            <person name="He G."/>
            <person name="Johnson J."/>
            <person name="Nolan M."/>
            <person name="Tritt A."/>
            <person name="Barry K.W."/>
            <person name="Grigoriev I.V."/>
            <person name="Nagy L.G."/>
            <person name="Hibbett D."/>
            <person name="Henrissat B."/>
            <person name="Matheny P.B."/>
            <person name="Labbe J."/>
            <person name="Martin F.M."/>
        </authorList>
    </citation>
    <scope>NUCLEOTIDE SEQUENCE</scope>
    <source>
        <strain evidence="1">FP105234-sp</strain>
    </source>
</reference>
<accession>A0ACB8R6D2</accession>
<organism evidence="1 2">
    <name type="scientific">Auriscalpium vulgare</name>
    <dbReference type="NCBI Taxonomy" id="40419"/>
    <lineage>
        <taxon>Eukaryota</taxon>
        <taxon>Fungi</taxon>
        <taxon>Dikarya</taxon>
        <taxon>Basidiomycota</taxon>
        <taxon>Agaricomycotina</taxon>
        <taxon>Agaricomycetes</taxon>
        <taxon>Russulales</taxon>
        <taxon>Auriscalpiaceae</taxon>
        <taxon>Auriscalpium</taxon>
    </lineage>
</organism>
<proteinExistence type="predicted"/>
<dbReference type="EMBL" id="MU276276">
    <property type="protein sequence ID" value="KAI0039670.1"/>
    <property type="molecule type" value="Genomic_DNA"/>
</dbReference>
<feature type="non-terminal residue" evidence="1">
    <location>
        <position position="1"/>
    </location>
</feature>
<gene>
    <name evidence="1" type="ORF">FA95DRAFT_1461009</name>
</gene>